<dbReference type="GO" id="GO:0032454">
    <property type="term" value="F:histone H3K9 demethylase activity"/>
    <property type="evidence" value="ECO:0007669"/>
    <property type="project" value="InterPro"/>
</dbReference>
<feature type="compositionally biased region" description="Basic and acidic residues" evidence="12">
    <location>
        <begin position="7"/>
        <end position="17"/>
    </location>
</feature>
<feature type="region of interest" description="Disordered" evidence="12">
    <location>
        <begin position="900"/>
        <end position="923"/>
    </location>
</feature>
<dbReference type="SUPFAM" id="SSF51197">
    <property type="entry name" value="Clavaminate synthase-like"/>
    <property type="match status" value="1"/>
</dbReference>
<evidence type="ECO:0000256" key="12">
    <source>
        <dbReference type="SAM" id="MobiDB-lite"/>
    </source>
</evidence>
<evidence type="ECO:0000256" key="2">
    <source>
        <dbReference type="ARBA" id="ARBA00004123"/>
    </source>
</evidence>
<evidence type="ECO:0000256" key="3">
    <source>
        <dbReference type="ARBA" id="ARBA00006801"/>
    </source>
</evidence>
<dbReference type="InterPro" id="IPR003347">
    <property type="entry name" value="JmjC_dom"/>
</dbReference>
<dbReference type="GO" id="GO:0016491">
    <property type="term" value="F:oxidoreductase activity"/>
    <property type="evidence" value="ECO:0007669"/>
    <property type="project" value="UniProtKB-KW"/>
</dbReference>
<dbReference type="PANTHER" id="PTHR12549">
    <property type="entry name" value="JMJC DOMAIN-CONTAINING HISTONE DEMETHYLATION PROTEIN"/>
    <property type="match status" value="1"/>
</dbReference>
<dbReference type="PROSITE" id="PS51184">
    <property type="entry name" value="JMJC"/>
    <property type="match status" value="1"/>
</dbReference>
<feature type="region of interest" description="Disordered" evidence="12">
    <location>
        <begin position="1"/>
        <end position="99"/>
    </location>
</feature>
<evidence type="ECO:0000256" key="9">
    <source>
        <dbReference type="ARBA" id="ARBA00023242"/>
    </source>
</evidence>
<evidence type="ECO:0000259" key="13">
    <source>
        <dbReference type="PROSITE" id="PS51184"/>
    </source>
</evidence>
<evidence type="ECO:0000313" key="14">
    <source>
        <dbReference type="EMBL" id="JAU73262.1"/>
    </source>
</evidence>
<feature type="compositionally biased region" description="Basic and acidic residues" evidence="12">
    <location>
        <begin position="160"/>
        <end position="173"/>
    </location>
</feature>
<reference evidence="14" key="1">
    <citation type="submission" date="2016-07" db="EMBL/GenBank/DDBJ databases">
        <title>De novo transcriptome assembly of four accessions of the metal hyperaccumulator plant Noccaea caerulescens.</title>
        <authorList>
            <person name="Blande D."/>
            <person name="Halimaa P."/>
            <person name="Tervahauta A.I."/>
            <person name="Aarts M.G."/>
            <person name="Karenlampi S.O."/>
        </authorList>
    </citation>
    <scope>NUCLEOTIDE SEQUENCE</scope>
</reference>
<feature type="compositionally biased region" description="Basic and acidic residues" evidence="12">
    <location>
        <begin position="114"/>
        <end position="138"/>
    </location>
</feature>
<keyword evidence="5" id="KW-0863">Zinc-finger</keyword>
<dbReference type="Gene3D" id="2.60.120.650">
    <property type="entry name" value="Cupin"/>
    <property type="match status" value="1"/>
</dbReference>
<dbReference type="SMART" id="SM00558">
    <property type="entry name" value="JmjC"/>
    <property type="match status" value="1"/>
</dbReference>
<comment type="cofactor">
    <cofactor evidence="1">
        <name>Fe(2+)</name>
        <dbReference type="ChEBI" id="CHEBI:29033"/>
    </cofactor>
</comment>
<dbReference type="EMBL" id="GEVL01004079">
    <property type="protein sequence ID" value="JAU73262.1"/>
    <property type="molecule type" value="Transcribed_RNA"/>
</dbReference>
<dbReference type="GO" id="GO:0003712">
    <property type="term" value="F:transcription coregulator activity"/>
    <property type="evidence" value="ECO:0007669"/>
    <property type="project" value="TreeGrafter"/>
</dbReference>
<evidence type="ECO:0000256" key="5">
    <source>
        <dbReference type="ARBA" id="ARBA00022771"/>
    </source>
</evidence>
<feature type="compositionally biased region" description="Basic and acidic residues" evidence="12">
    <location>
        <begin position="900"/>
        <end position="911"/>
    </location>
</feature>
<dbReference type="GO" id="GO:0000785">
    <property type="term" value="C:chromatin"/>
    <property type="evidence" value="ECO:0007669"/>
    <property type="project" value="TreeGrafter"/>
</dbReference>
<dbReference type="CDD" id="cd02208">
    <property type="entry name" value="cupin_RmlC-like"/>
    <property type="match status" value="1"/>
</dbReference>
<keyword evidence="8" id="KW-0408">Iron</keyword>
<keyword evidence="4" id="KW-0479">Metal-binding</keyword>
<dbReference type="GO" id="GO:0006357">
    <property type="term" value="P:regulation of transcription by RNA polymerase II"/>
    <property type="evidence" value="ECO:0007669"/>
    <property type="project" value="TreeGrafter"/>
</dbReference>
<dbReference type="PANTHER" id="PTHR12549:SF11">
    <property type="entry name" value="LYSINE-SPECIFIC DEMETHYLASE JMJ25"/>
    <property type="match status" value="1"/>
</dbReference>
<keyword evidence="6" id="KW-0862">Zinc</keyword>
<proteinExistence type="inferred from homology"/>
<dbReference type="InterPro" id="IPR045109">
    <property type="entry name" value="LSDs-like"/>
</dbReference>
<feature type="coiled-coil region" evidence="11">
    <location>
        <begin position="722"/>
        <end position="749"/>
    </location>
</feature>
<evidence type="ECO:0000256" key="8">
    <source>
        <dbReference type="ARBA" id="ARBA00023004"/>
    </source>
</evidence>
<evidence type="ECO:0000256" key="11">
    <source>
        <dbReference type="SAM" id="Coils"/>
    </source>
</evidence>
<dbReference type="AlphaFoldDB" id="A0A1J3HZ68"/>
<evidence type="ECO:0000256" key="6">
    <source>
        <dbReference type="ARBA" id="ARBA00022833"/>
    </source>
</evidence>
<feature type="region of interest" description="Disordered" evidence="12">
    <location>
        <begin position="114"/>
        <end position="176"/>
    </location>
</feature>
<evidence type="ECO:0000256" key="1">
    <source>
        <dbReference type="ARBA" id="ARBA00001954"/>
    </source>
</evidence>
<keyword evidence="9" id="KW-0539">Nucleus</keyword>
<feature type="compositionally biased region" description="Basic residues" evidence="12">
    <location>
        <begin position="912"/>
        <end position="923"/>
    </location>
</feature>
<dbReference type="Pfam" id="PF02373">
    <property type="entry name" value="JmjC"/>
    <property type="match status" value="1"/>
</dbReference>
<dbReference type="GO" id="GO:0008270">
    <property type="term" value="F:zinc ion binding"/>
    <property type="evidence" value="ECO:0007669"/>
    <property type="project" value="UniProtKB-KW"/>
</dbReference>
<feature type="compositionally biased region" description="Basic and acidic residues" evidence="12">
    <location>
        <begin position="65"/>
        <end position="91"/>
    </location>
</feature>
<dbReference type="FunFam" id="2.60.120.650:FF:000026">
    <property type="entry name" value="Transcription factor jumonji domain-containing protein"/>
    <property type="match status" value="1"/>
</dbReference>
<dbReference type="GO" id="GO:0000118">
    <property type="term" value="C:histone deacetylase complex"/>
    <property type="evidence" value="ECO:0007669"/>
    <property type="project" value="TreeGrafter"/>
</dbReference>
<gene>
    <name evidence="14" type="ORF">LE_TR21781_c0_g1_i1_g.69800</name>
</gene>
<accession>A0A1J3HZ68</accession>
<evidence type="ECO:0000256" key="4">
    <source>
        <dbReference type="ARBA" id="ARBA00022723"/>
    </source>
</evidence>
<keyword evidence="7" id="KW-0560">Oxidoreductase</keyword>
<organism evidence="14">
    <name type="scientific">Noccaea caerulescens</name>
    <name type="common">Alpine penny-cress</name>
    <name type="synonym">Thlaspi caerulescens</name>
    <dbReference type="NCBI Taxonomy" id="107243"/>
    <lineage>
        <taxon>Eukaryota</taxon>
        <taxon>Viridiplantae</taxon>
        <taxon>Streptophyta</taxon>
        <taxon>Embryophyta</taxon>
        <taxon>Tracheophyta</taxon>
        <taxon>Spermatophyta</taxon>
        <taxon>Magnoliopsida</taxon>
        <taxon>eudicotyledons</taxon>
        <taxon>Gunneridae</taxon>
        <taxon>Pentapetalae</taxon>
        <taxon>rosids</taxon>
        <taxon>malvids</taxon>
        <taxon>Brassicales</taxon>
        <taxon>Brassicaceae</taxon>
        <taxon>Coluteocarpeae</taxon>
        <taxon>Noccaea</taxon>
    </lineage>
</organism>
<feature type="domain" description="JmjC" evidence="13">
    <location>
        <begin position="640"/>
        <end position="869"/>
    </location>
</feature>
<keyword evidence="11" id="KW-0175">Coiled coil</keyword>
<evidence type="ECO:0000256" key="7">
    <source>
        <dbReference type="ARBA" id="ARBA00023002"/>
    </source>
</evidence>
<dbReference type="GO" id="GO:0008168">
    <property type="term" value="F:methyltransferase activity"/>
    <property type="evidence" value="ECO:0007669"/>
    <property type="project" value="UniProtKB-KW"/>
</dbReference>
<dbReference type="GO" id="GO:0032259">
    <property type="term" value="P:methylation"/>
    <property type="evidence" value="ECO:0007669"/>
    <property type="project" value="UniProtKB-KW"/>
</dbReference>
<sequence>MDSAEEGVIRADEEGSRRPGLRRERKASMKKIDYRDASTDDDEDPKKGKKGKKRKKGGPRKNTSKKVEKLKNDEVDGLEKEIRASPKKPDEVNASEIKPKPKIFKVYVYRKKAQRLEEEKKKKKDKEDEPVHAGDEKVNTMTDVIEDPKDTEGNMPLKRAAKEVEEKKNKGEMDSEVPVNLTKKPRKVALVNSKKDDKLQEENAENSESNMCHQCQRNDNAVVRCQNCKRKRYCVPCLKTWYPRIAEEDIARKCPFCWNTCNCRSCLRLDTKMEGINSNLEVSKDEQIQCSKYIVQRLLPYLKEINDEQISEMEVEAKISGVEFEKVKPQDAKCSPDERLYCDNCRTAIFDLHRSCWSCKSDICLTCSVEIRKGKLQTCHEDVSWNYINRGPDYLHGGEEEIVSTTDYRLESIDGLKHQSMWKANEAGIITCYCGAGDLKLKRILPDGWVSDLVKRVEETAEAKRLLDVPEMVMELCPCFTSQGHTGMDNNKSLKAACREGSEDNYLYCPSVTDVQQDDLKHFQHHWVKGEPVVVRNVLEATSGLSWEPMVMYRACRQVKSAKHETLLEVEAVEGLDCCEGPVNLHEFFTGYTKGFYDGKGWPRVMKLKDWPQTKTFKENLPRHSEEFLCSLPLKQYTHPCDGPLNLAVKLPEDCLKPDMGPKTYVAYGFPQELGRGDSVTKLHCDMSDAVNVLTHICEVPIKDEQKPNIDELKEKHAKQDLKELFSSVSDYKEKMEILEKTCEEEVKNLATDGGALWDIFRREDVPKLEEYLKSHHTEFRHFHCSPVSQVVHPIHDQCFYLTRYHIMKLKEEYGIEPWTFVQKLGDAILIPVGCPHQVRNLKSCTKVALDFVSPENISECFRLTKEYRLLPPNHHSKEDKLQIKKMVIFAIDKALKDLDPSEKKSSEAKEKPKRATKRKTKH</sequence>
<keyword evidence="14" id="KW-0489">Methyltransferase</keyword>
<comment type="function">
    <text evidence="10">May function as histone H3 lysine demethylase and be involved in regulation of gene expression.</text>
</comment>
<feature type="compositionally biased region" description="Basic and acidic residues" evidence="12">
    <location>
        <begin position="26"/>
        <end position="38"/>
    </location>
</feature>
<keyword evidence="14" id="KW-0808">Transferase</keyword>
<comment type="subcellular location">
    <subcellularLocation>
        <location evidence="2">Nucleus</location>
    </subcellularLocation>
</comment>
<feature type="compositionally biased region" description="Basic residues" evidence="12">
    <location>
        <begin position="47"/>
        <end position="64"/>
    </location>
</feature>
<name>A0A1J3HZ68_NOCCA</name>
<dbReference type="GO" id="GO:0031490">
    <property type="term" value="F:chromatin DNA binding"/>
    <property type="evidence" value="ECO:0007669"/>
    <property type="project" value="TreeGrafter"/>
</dbReference>
<comment type="similarity">
    <text evidence="3">Belongs to the JARID1 histone demethylase family.</text>
</comment>
<evidence type="ECO:0000256" key="10">
    <source>
        <dbReference type="ARBA" id="ARBA00060112"/>
    </source>
</evidence>
<protein>
    <submittedName>
        <fullName evidence="14">Lysine-specific demethylase JMJ25</fullName>
    </submittedName>
</protein>